<keyword evidence="3" id="KW-1185">Reference proteome</keyword>
<comment type="caution">
    <text evidence="2">The sequence shown here is derived from an EMBL/GenBank/DDBJ whole genome shotgun (WGS) entry which is preliminary data.</text>
</comment>
<dbReference type="RefSeq" id="WP_209557165.1">
    <property type="nucleotide sequence ID" value="NZ_JAEDXU010000004.1"/>
</dbReference>
<accession>A0ABS4CI81</accession>
<sequence>MLKQLKILLWLIAGLAVTILAFFFIYKLAMYAMYTQGITSLILFVIIVFIQFSIRKKTAAALTVATFIASVMGMILDTWGNELFNKPLVWLYASKGQLLFNNHVDNYAPGEYSISTTLTLLGANGEMQDVSAFILYGYRFFQYLILYLIIGYLIRLLTKNIGKEQPVSKAKESFIPSEVLTASEKQEVLALLKNEQKVTAIKFVVDHTNPRLSLTTAKRYVEWLDDEYL</sequence>
<feature type="transmembrane region" description="Helical" evidence="1">
    <location>
        <begin position="7"/>
        <end position="26"/>
    </location>
</feature>
<feature type="transmembrane region" description="Helical" evidence="1">
    <location>
        <begin position="140"/>
        <end position="158"/>
    </location>
</feature>
<feature type="transmembrane region" description="Helical" evidence="1">
    <location>
        <begin position="32"/>
        <end position="52"/>
    </location>
</feature>
<dbReference type="EMBL" id="JAEDXU010000004">
    <property type="protein sequence ID" value="MBP1046335.1"/>
    <property type="molecule type" value="Genomic_DNA"/>
</dbReference>
<keyword evidence="1" id="KW-0812">Transmembrane</keyword>
<keyword evidence="1" id="KW-0472">Membrane</keyword>
<feature type="transmembrane region" description="Helical" evidence="1">
    <location>
        <begin position="59"/>
        <end position="76"/>
    </location>
</feature>
<evidence type="ECO:0000313" key="2">
    <source>
        <dbReference type="EMBL" id="MBP1046335.1"/>
    </source>
</evidence>
<dbReference type="Proteomes" id="UP000673375">
    <property type="component" value="Unassembled WGS sequence"/>
</dbReference>
<evidence type="ECO:0000313" key="3">
    <source>
        <dbReference type="Proteomes" id="UP000673375"/>
    </source>
</evidence>
<name>A0ABS4CI81_9ENTE</name>
<evidence type="ECO:0000256" key="1">
    <source>
        <dbReference type="SAM" id="Phobius"/>
    </source>
</evidence>
<reference evidence="2 3" key="1">
    <citation type="submission" date="2020-12" db="EMBL/GenBank/DDBJ databases">
        <title>Vagococcus allomyrinae sp. nov. and Enterococcus lavae sp. nov., isolated from the larvae of Allomyrina dichotoma.</title>
        <authorList>
            <person name="Lee S.D."/>
        </authorList>
    </citation>
    <scope>NUCLEOTIDE SEQUENCE [LARGE SCALE GENOMIC DNA]</scope>
    <source>
        <strain evidence="2 3">BWM-S5</strain>
    </source>
</reference>
<protein>
    <submittedName>
        <fullName evidence="2">Uncharacterized protein</fullName>
    </submittedName>
</protein>
<proteinExistence type="predicted"/>
<keyword evidence="1" id="KW-1133">Transmembrane helix</keyword>
<organism evidence="2 3">
    <name type="scientific">Enterococcus larvae</name>
    <dbReference type="NCBI Taxonomy" id="2794352"/>
    <lineage>
        <taxon>Bacteria</taxon>
        <taxon>Bacillati</taxon>
        <taxon>Bacillota</taxon>
        <taxon>Bacilli</taxon>
        <taxon>Lactobacillales</taxon>
        <taxon>Enterococcaceae</taxon>
        <taxon>Enterococcus</taxon>
    </lineage>
</organism>
<gene>
    <name evidence="2" type="ORF">I6N96_08560</name>
</gene>